<gene>
    <name evidence="3" type="ORF">VHEMI09706</name>
</gene>
<dbReference type="OrthoDB" id="2152029at2759"/>
<keyword evidence="4" id="KW-1185">Reference proteome</keyword>
<dbReference type="GO" id="GO:0016787">
    <property type="term" value="F:hydrolase activity"/>
    <property type="evidence" value="ECO:0007669"/>
    <property type="project" value="UniProtKB-KW"/>
</dbReference>
<dbReference type="InterPro" id="IPR013094">
    <property type="entry name" value="AB_hydrolase_3"/>
</dbReference>
<evidence type="ECO:0000256" key="1">
    <source>
        <dbReference type="ARBA" id="ARBA00022801"/>
    </source>
</evidence>
<dbReference type="PANTHER" id="PTHR48081:SF31">
    <property type="entry name" value="STERYL ACETYL HYDROLASE MUG81-RELATED"/>
    <property type="match status" value="1"/>
</dbReference>
<organism evidence="3 4">
    <name type="scientific">[Torrubiella] hemipterigena</name>
    <dbReference type="NCBI Taxonomy" id="1531966"/>
    <lineage>
        <taxon>Eukaryota</taxon>
        <taxon>Fungi</taxon>
        <taxon>Dikarya</taxon>
        <taxon>Ascomycota</taxon>
        <taxon>Pezizomycotina</taxon>
        <taxon>Sordariomycetes</taxon>
        <taxon>Hypocreomycetidae</taxon>
        <taxon>Hypocreales</taxon>
        <taxon>Clavicipitaceae</taxon>
        <taxon>Clavicipitaceae incertae sedis</taxon>
        <taxon>'Torrubiella' clade</taxon>
    </lineage>
</organism>
<protein>
    <recommendedName>
        <fullName evidence="2">Alpha/beta hydrolase fold-3 domain-containing protein</fullName>
    </recommendedName>
</protein>
<reference evidence="3 4" key="1">
    <citation type="journal article" date="2015" name="Genome Announc.">
        <title>Draft Genome Sequence and Gene Annotation of the Entomopathogenic Fungus Verticillium hemipterigenum.</title>
        <authorList>
            <person name="Horn F."/>
            <person name="Habel A."/>
            <person name="Scharf D.H."/>
            <person name="Dworschak J."/>
            <person name="Brakhage A.A."/>
            <person name="Guthke R."/>
            <person name="Hertweck C."/>
            <person name="Linde J."/>
        </authorList>
    </citation>
    <scope>NUCLEOTIDE SEQUENCE [LARGE SCALE GENOMIC DNA]</scope>
</reference>
<evidence type="ECO:0000313" key="4">
    <source>
        <dbReference type="Proteomes" id="UP000039046"/>
    </source>
</evidence>
<proteinExistence type="predicted"/>
<dbReference type="Proteomes" id="UP000039046">
    <property type="component" value="Unassembled WGS sequence"/>
</dbReference>
<dbReference type="SUPFAM" id="SSF53474">
    <property type="entry name" value="alpha/beta-Hydrolases"/>
    <property type="match status" value="1"/>
</dbReference>
<dbReference type="Gene3D" id="3.40.50.1820">
    <property type="entry name" value="alpha/beta hydrolase"/>
    <property type="match status" value="1"/>
</dbReference>
<evidence type="ECO:0000259" key="2">
    <source>
        <dbReference type="Pfam" id="PF07859"/>
    </source>
</evidence>
<dbReference type="InterPro" id="IPR050300">
    <property type="entry name" value="GDXG_lipolytic_enzyme"/>
</dbReference>
<evidence type="ECO:0000313" key="3">
    <source>
        <dbReference type="EMBL" id="CEJ94156.1"/>
    </source>
</evidence>
<accession>A0A0A1TAQ2</accession>
<dbReference type="STRING" id="1531966.A0A0A1TAQ2"/>
<name>A0A0A1TAQ2_9HYPO</name>
<keyword evidence="1" id="KW-0378">Hydrolase</keyword>
<dbReference type="Pfam" id="PF07859">
    <property type="entry name" value="Abhydrolase_3"/>
    <property type="match status" value="1"/>
</dbReference>
<dbReference type="InterPro" id="IPR029058">
    <property type="entry name" value="AB_hydrolase_fold"/>
</dbReference>
<dbReference type="EMBL" id="CDHN01000006">
    <property type="protein sequence ID" value="CEJ94156.1"/>
    <property type="molecule type" value="Genomic_DNA"/>
</dbReference>
<dbReference type="HOGENOM" id="CLU_042179_2_1_1"/>
<sequence>MVPAAALARMGLRYSLVCAVVKTTFTLLEPQEVQAIIPSKRTTYTRWIASKSRKRAFQGRAIHDIQLLPTGKDSAILWLGDRRRAKKVVLYNHGGGYVMPMMPGHLDLCWESFVSTGAETGVEVAVALLQYTLVPRGRMPTQLSQVVAAFNEIRSQGFAPRDIIVGEESGGGNLTMQLVGHLLKAHPDVPRVTLGEPLAGVVSMSPALGSNGTTRSFQENEKYDMITEPPVRKLAVGMLSEGETEKLELVDNPWARPLDSDPAVYSRLAEVTVKIYFMTGDRELLADHARFMAGLVKKQAPDVIVALDEVVGQPHSGILLEALVGEVGQSTKNIKKWFREVIAAS</sequence>
<dbReference type="PANTHER" id="PTHR48081">
    <property type="entry name" value="AB HYDROLASE SUPERFAMILY PROTEIN C4A8.06C"/>
    <property type="match status" value="1"/>
</dbReference>
<dbReference type="AlphaFoldDB" id="A0A0A1TAQ2"/>
<feature type="domain" description="Alpha/beta hydrolase fold-3" evidence="2">
    <location>
        <begin position="89"/>
        <end position="316"/>
    </location>
</feature>